<evidence type="ECO:0000256" key="6">
    <source>
        <dbReference type="ARBA" id="ARBA00022679"/>
    </source>
</evidence>
<dbReference type="GO" id="GO:0016036">
    <property type="term" value="P:cellular response to phosphate starvation"/>
    <property type="evidence" value="ECO:0007669"/>
    <property type="project" value="TreeGrafter"/>
</dbReference>
<protein>
    <recommendedName>
        <fullName evidence="3">histidine kinase</fullName>
        <ecNumber evidence="3">2.7.13.3</ecNumber>
    </recommendedName>
</protein>
<dbReference type="PANTHER" id="PTHR45453">
    <property type="entry name" value="PHOSPHATE REGULON SENSOR PROTEIN PHOR"/>
    <property type="match status" value="1"/>
</dbReference>
<dbReference type="Pfam" id="PF00512">
    <property type="entry name" value="HisKA"/>
    <property type="match status" value="1"/>
</dbReference>
<evidence type="ECO:0000256" key="8">
    <source>
        <dbReference type="ARBA" id="ARBA00022777"/>
    </source>
</evidence>
<gene>
    <name evidence="14" type="ORF">A2591_01235</name>
</gene>
<dbReference type="CDD" id="cd00075">
    <property type="entry name" value="HATPase"/>
    <property type="match status" value="1"/>
</dbReference>
<evidence type="ECO:0000256" key="10">
    <source>
        <dbReference type="ARBA" id="ARBA00023136"/>
    </source>
</evidence>
<dbReference type="Pfam" id="PF00989">
    <property type="entry name" value="PAS"/>
    <property type="match status" value="1"/>
</dbReference>
<evidence type="ECO:0000259" key="12">
    <source>
        <dbReference type="PROSITE" id="PS50109"/>
    </source>
</evidence>
<comment type="catalytic activity">
    <reaction evidence="1">
        <text>ATP + protein L-histidine = ADP + protein N-phospho-L-histidine.</text>
        <dbReference type="EC" id="2.7.13.3"/>
    </reaction>
</comment>
<feature type="domain" description="PAS" evidence="13">
    <location>
        <begin position="2"/>
        <end position="47"/>
    </location>
</feature>
<evidence type="ECO:0000256" key="9">
    <source>
        <dbReference type="ARBA" id="ARBA00022989"/>
    </source>
</evidence>
<dbReference type="STRING" id="1802730.A2591_01235"/>
<dbReference type="SMART" id="SM00091">
    <property type="entry name" value="PAS"/>
    <property type="match status" value="2"/>
</dbReference>
<dbReference type="EC" id="2.7.13.3" evidence="3"/>
<proteinExistence type="predicted"/>
<dbReference type="GO" id="GO:0000155">
    <property type="term" value="F:phosphorelay sensor kinase activity"/>
    <property type="evidence" value="ECO:0007669"/>
    <property type="project" value="InterPro"/>
</dbReference>
<evidence type="ECO:0000256" key="3">
    <source>
        <dbReference type="ARBA" id="ARBA00012438"/>
    </source>
</evidence>
<dbReference type="Gene3D" id="3.30.450.20">
    <property type="entry name" value="PAS domain"/>
    <property type="match status" value="2"/>
</dbReference>
<dbReference type="GO" id="GO:0006355">
    <property type="term" value="P:regulation of DNA-templated transcription"/>
    <property type="evidence" value="ECO:0007669"/>
    <property type="project" value="InterPro"/>
</dbReference>
<name>A0A1G2SJL8_9BACT</name>
<dbReference type="InterPro" id="IPR036097">
    <property type="entry name" value="HisK_dim/P_sf"/>
</dbReference>
<accession>A0A1G2SJL8</accession>
<evidence type="ECO:0000256" key="5">
    <source>
        <dbReference type="ARBA" id="ARBA00022553"/>
    </source>
</evidence>
<dbReference type="InterPro" id="IPR036890">
    <property type="entry name" value="HATPase_C_sf"/>
</dbReference>
<dbReference type="SMART" id="SM00388">
    <property type="entry name" value="HisKA"/>
    <property type="match status" value="1"/>
</dbReference>
<dbReference type="PANTHER" id="PTHR45453:SF2">
    <property type="entry name" value="HISTIDINE KINASE"/>
    <property type="match status" value="1"/>
</dbReference>
<dbReference type="Gene3D" id="1.10.287.130">
    <property type="match status" value="1"/>
</dbReference>
<comment type="caution">
    <text evidence="14">The sequence shown here is derived from an EMBL/GenBank/DDBJ whole genome shotgun (WGS) entry which is preliminary data.</text>
</comment>
<dbReference type="InterPro" id="IPR005467">
    <property type="entry name" value="His_kinase_dom"/>
</dbReference>
<evidence type="ECO:0000256" key="11">
    <source>
        <dbReference type="SAM" id="Coils"/>
    </source>
</evidence>
<dbReference type="NCBIfam" id="TIGR00229">
    <property type="entry name" value="sensory_box"/>
    <property type="match status" value="2"/>
</dbReference>
<dbReference type="InterPro" id="IPR000014">
    <property type="entry name" value="PAS"/>
</dbReference>
<dbReference type="InterPro" id="IPR003661">
    <property type="entry name" value="HisK_dim/P_dom"/>
</dbReference>
<comment type="subcellular location">
    <subcellularLocation>
        <location evidence="2">Cell membrane</location>
        <topology evidence="2">Multi-pass membrane protein</topology>
    </subcellularLocation>
</comment>
<dbReference type="Proteomes" id="UP000178168">
    <property type="component" value="Unassembled WGS sequence"/>
</dbReference>
<dbReference type="SUPFAM" id="SSF55785">
    <property type="entry name" value="PYP-like sensor domain (PAS domain)"/>
    <property type="match status" value="2"/>
</dbReference>
<keyword evidence="10" id="KW-0472">Membrane</keyword>
<dbReference type="PROSITE" id="PS50112">
    <property type="entry name" value="PAS"/>
    <property type="match status" value="2"/>
</dbReference>
<dbReference type="FunFam" id="3.30.565.10:FF:000006">
    <property type="entry name" value="Sensor histidine kinase WalK"/>
    <property type="match status" value="1"/>
</dbReference>
<evidence type="ECO:0000313" key="15">
    <source>
        <dbReference type="Proteomes" id="UP000178168"/>
    </source>
</evidence>
<dbReference type="InterPro" id="IPR035965">
    <property type="entry name" value="PAS-like_dom_sf"/>
</dbReference>
<dbReference type="CDD" id="cd00082">
    <property type="entry name" value="HisKA"/>
    <property type="match status" value="1"/>
</dbReference>
<dbReference type="PRINTS" id="PR00344">
    <property type="entry name" value="BCTRLSENSOR"/>
</dbReference>
<dbReference type="Pfam" id="PF13426">
    <property type="entry name" value="PAS_9"/>
    <property type="match status" value="1"/>
</dbReference>
<keyword evidence="11" id="KW-0175">Coiled coil</keyword>
<dbReference type="InterPro" id="IPR013767">
    <property type="entry name" value="PAS_fold"/>
</dbReference>
<evidence type="ECO:0000256" key="2">
    <source>
        <dbReference type="ARBA" id="ARBA00004651"/>
    </source>
</evidence>
<dbReference type="SMART" id="SM00387">
    <property type="entry name" value="HATPase_c"/>
    <property type="match status" value="1"/>
</dbReference>
<keyword evidence="9" id="KW-1133">Transmembrane helix</keyword>
<reference evidence="14 15" key="1">
    <citation type="journal article" date="2016" name="Nat. Commun.">
        <title>Thousands of microbial genomes shed light on interconnected biogeochemical processes in an aquifer system.</title>
        <authorList>
            <person name="Anantharaman K."/>
            <person name="Brown C.T."/>
            <person name="Hug L.A."/>
            <person name="Sharon I."/>
            <person name="Castelle C.J."/>
            <person name="Probst A.J."/>
            <person name="Thomas B.C."/>
            <person name="Singh A."/>
            <person name="Wilkins M.J."/>
            <person name="Karaoz U."/>
            <person name="Brodie E.L."/>
            <person name="Williams K.H."/>
            <person name="Hubbard S.S."/>
            <person name="Banfield J.F."/>
        </authorList>
    </citation>
    <scope>NUCLEOTIDE SEQUENCE [LARGE SCALE GENOMIC DNA]</scope>
</reference>
<dbReference type="Pfam" id="PF02518">
    <property type="entry name" value="HATPase_c"/>
    <property type="match status" value="1"/>
</dbReference>
<evidence type="ECO:0000313" key="14">
    <source>
        <dbReference type="EMBL" id="OHA84932.1"/>
    </source>
</evidence>
<evidence type="ECO:0000256" key="1">
    <source>
        <dbReference type="ARBA" id="ARBA00000085"/>
    </source>
</evidence>
<dbReference type="Gene3D" id="3.30.565.10">
    <property type="entry name" value="Histidine kinase-like ATPase, C-terminal domain"/>
    <property type="match status" value="1"/>
</dbReference>
<dbReference type="SUPFAM" id="SSF47384">
    <property type="entry name" value="Homodimeric domain of signal transducing histidine kinase"/>
    <property type="match status" value="1"/>
</dbReference>
<dbReference type="CDD" id="cd00130">
    <property type="entry name" value="PAS"/>
    <property type="match status" value="2"/>
</dbReference>
<dbReference type="GO" id="GO:0005886">
    <property type="term" value="C:plasma membrane"/>
    <property type="evidence" value="ECO:0007669"/>
    <property type="project" value="UniProtKB-SubCell"/>
</dbReference>
<keyword evidence="7" id="KW-0812">Transmembrane</keyword>
<evidence type="ECO:0000259" key="13">
    <source>
        <dbReference type="PROSITE" id="PS50112"/>
    </source>
</evidence>
<feature type="domain" description="PAS" evidence="13">
    <location>
        <begin position="230"/>
        <end position="276"/>
    </location>
</feature>
<evidence type="ECO:0000256" key="4">
    <source>
        <dbReference type="ARBA" id="ARBA00022475"/>
    </source>
</evidence>
<dbReference type="AlphaFoldDB" id="A0A1G2SJL8"/>
<feature type="domain" description="Histidine kinase" evidence="12">
    <location>
        <begin position="370"/>
        <end position="590"/>
    </location>
</feature>
<keyword evidence="8" id="KW-0418">Kinase</keyword>
<keyword evidence="6" id="KW-0808">Transferase</keyword>
<dbReference type="InterPro" id="IPR004358">
    <property type="entry name" value="Sig_transdc_His_kin-like_C"/>
</dbReference>
<keyword evidence="5" id="KW-0597">Phosphoprotein</keyword>
<dbReference type="EMBL" id="MHUZ01000034">
    <property type="protein sequence ID" value="OHA84932.1"/>
    <property type="molecule type" value="Genomic_DNA"/>
</dbReference>
<dbReference type="PROSITE" id="PS50109">
    <property type="entry name" value="HIS_KIN"/>
    <property type="match status" value="1"/>
</dbReference>
<dbReference type="SUPFAM" id="SSF55874">
    <property type="entry name" value="ATPase domain of HSP90 chaperone/DNA topoisomerase II/histidine kinase"/>
    <property type="match status" value="1"/>
</dbReference>
<dbReference type="GO" id="GO:0004721">
    <property type="term" value="F:phosphoprotein phosphatase activity"/>
    <property type="evidence" value="ECO:0007669"/>
    <property type="project" value="TreeGrafter"/>
</dbReference>
<dbReference type="InterPro" id="IPR050351">
    <property type="entry name" value="BphY/WalK/GraS-like"/>
</dbReference>
<dbReference type="InterPro" id="IPR003594">
    <property type="entry name" value="HATPase_dom"/>
</dbReference>
<feature type="coiled-coil region" evidence="11">
    <location>
        <begin position="173"/>
        <end position="233"/>
    </location>
</feature>
<sequence length="603" mass="67320">MDKTVLGGVLSFVAEGIIVFNERGEITQLNPHASLLLDYTTDELSGKHVDSALSVHFDETPLALEETVFQTVFVSKKIFSVPRGKTAYLQSKSGRTFPVFISARSIGTESTLQGVVVFRDITTEKALENYKKNTAERLSTLTPFLQRTATGDFLSGVNVPEKEDEFTELFVGLKLMVDDLREVEKQRERDQAEKIEAIKKTEEERRTLSEQYSKELEKKVEEKTKELSQSKLHIETIVENLTSGLLEFDSEFTLLRMNQAAEDLLGISRAEVIGKQITPKDIDKDRWQALVQVSYPALAPTAKKIRREATGLNADVNELTIHHPLERELQVITAPIIDPSTGERRGFVKGIRDITREKMIARSKSEFISIAAHQLRTPLSAIKWTIHMVINGDLGPLNPSQVKLLTNGYETNEKMIQLVNDLLNVARIEDGRFGYDFKQNDLLKVITGVMGGVKHMSTEKAVTVELVTPPEGLGLFVFDANKTALALQNLVDNAVKYTPAGGKVTVEITKQDQYVHVTVRDTGIGVPQEQLSRLFTKFFRAENALHMQTSGSGLGLYIVKNIILRHGGKFDVQSKEGEGSVFSVTLPTDENLIPKEETTGEEY</sequence>
<evidence type="ECO:0000256" key="7">
    <source>
        <dbReference type="ARBA" id="ARBA00022692"/>
    </source>
</evidence>
<keyword evidence="4" id="KW-1003">Cell membrane</keyword>
<organism evidence="14 15">
    <name type="scientific">Candidatus Yonathbacteria bacterium RIFOXYD1_FULL_52_36</name>
    <dbReference type="NCBI Taxonomy" id="1802730"/>
    <lineage>
        <taxon>Bacteria</taxon>
        <taxon>Candidatus Yonathiibacteriota</taxon>
    </lineage>
</organism>